<keyword evidence="2" id="KW-1185">Reference proteome</keyword>
<sequence length="238" mass="27183">MKKFPRFGRQFSKALVDFQMIEVGDKILIPIDSDFSHLSLVSCLLKKSTTMEPQVPIVVIYFFSSEDPSKNTIDYLNTFCTNKKLKLITIKVEDQKKTQFEYKKLLINAAIEYQCNKIALPDSLDFFDANIISNMAFHGVFDGPSTIETVSNDKNQNITFIRPFCYITDDEITKFGTINKFLNSSTGIQIEDDELVKVSREGISLFIDDLTNIRMNIFNSQFNVQKKYIGGGTEQVSE</sequence>
<evidence type="ECO:0000313" key="2">
    <source>
        <dbReference type="Proteomes" id="UP001470230"/>
    </source>
</evidence>
<comment type="caution">
    <text evidence="1">The sequence shown here is derived from an EMBL/GenBank/DDBJ whole genome shotgun (WGS) entry which is preliminary data.</text>
</comment>
<accession>A0ABR2KQW9</accession>
<dbReference type="InterPro" id="IPR014729">
    <property type="entry name" value="Rossmann-like_a/b/a_fold"/>
</dbReference>
<reference evidence="1 2" key="1">
    <citation type="submission" date="2024-04" db="EMBL/GenBank/DDBJ databases">
        <title>Tritrichomonas musculus Genome.</title>
        <authorList>
            <person name="Alves-Ferreira E."/>
            <person name="Grigg M."/>
            <person name="Lorenzi H."/>
            <person name="Galac M."/>
        </authorList>
    </citation>
    <scope>NUCLEOTIDE SEQUENCE [LARGE SCALE GENOMIC DNA]</scope>
    <source>
        <strain evidence="1 2">EAF2021</strain>
    </source>
</reference>
<dbReference type="Proteomes" id="UP001470230">
    <property type="component" value="Unassembled WGS sequence"/>
</dbReference>
<proteinExistence type="predicted"/>
<dbReference type="EMBL" id="JAPFFF010000003">
    <property type="protein sequence ID" value="KAK8893544.1"/>
    <property type="molecule type" value="Genomic_DNA"/>
</dbReference>
<dbReference type="Gene3D" id="3.40.50.620">
    <property type="entry name" value="HUPs"/>
    <property type="match status" value="1"/>
</dbReference>
<dbReference type="PANTHER" id="PTHR43686">
    <property type="entry name" value="SULFURTRANSFERASE-RELATED"/>
    <property type="match status" value="1"/>
</dbReference>
<organism evidence="1 2">
    <name type="scientific">Tritrichomonas musculus</name>
    <dbReference type="NCBI Taxonomy" id="1915356"/>
    <lineage>
        <taxon>Eukaryota</taxon>
        <taxon>Metamonada</taxon>
        <taxon>Parabasalia</taxon>
        <taxon>Tritrichomonadida</taxon>
        <taxon>Tritrichomonadidae</taxon>
        <taxon>Tritrichomonas</taxon>
    </lineage>
</organism>
<dbReference type="SUPFAM" id="SSF52402">
    <property type="entry name" value="Adenine nucleotide alpha hydrolases-like"/>
    <property type="match status" value="1"/>
</dbReference>
<dbReference type="PANTHER" id="PTHR43686:SF1">
    <property type="entry name" value="AMINOTRAN_5 DOMAIN-CONTAINING PROTEIN"/>
    <property type="match status" value="1"/>
</dbReference>
<protein>
    <submittedName>
        <fullName evidence="1">Uncharacterized protein</fullName>
    </submittedName>
</protein>
<gene>
    <name evidence="1" type="ORF">M9Y10_021966</name>
</gene>
<evidence type="ECO:0000313" key="1">
    <source>
        <dbReference type="EMBL" id="KAK8893544.1"/>
    </source>
</evidence>
<name>A0ABR2KQW9_9EUKA</name>